<feature type="binding site" evidence="10">
    <location>
        <begin position="164"/>
        <end position="172"/>
    </location>
    <ligand>
        <name>GTP</name>
        <dbReference type="ChEBI" id="CHEBI:37565"/>
    </ligand>
</feature>
<dbReference type="InterPro" id="IPR010914">
    <property type="entry name" value="RsgA_GTPase_dom"/>
</dbReference>
<dbReference type="EMBL" id="JBHSHC010000011">
    <property type="protein sequence ID" value="MFC4766063.1"/>
    <property type="molecule type" value="Genomic_DNA"/>
</dbReference>
<evidence type="ECO:0000256" key="6">
    <source>
        <dbReference type="ARBA" id="ARBA00022801"/>
    </source>
</evidence>
<dbReference type="EC" id="3.6.1.-" evidence="10"/>
<evidence type="ECO:0000313" key="14">
    <source>
        <dbReference type="Proteomes" id="UP001596002"/>
    </source>
</evidence>
<dbReference type="CDD" id="cd01854">
    <property type="entry name" value="YjeQ_EngC"/>
    <property type="match status" value="1"/>
</dbReference>
<evidence type="ECO:0000256" key="5">
    <source>
        <dbReference type="ARBA" id="ARBA00022741"/>
    </source>
</evidence>
<keyword evidence="2 10" id="KW-0690">Ribosome biogenesis</keyword>
<evidence type="ECO:0000256" key="8">
    <source>
        <dbReference type="ARBA" id="ARBA00022884"/>
    </source>
</evidence>
<keyword evidence="7 10" id="KW-0862">Zinc</keyword>
<feature type="binding site" evidence="10">
    <location>
        <position position="251"/>
    </location>
    <ligand>
        <name>Zn(2+)</name>
        <dbReference type="ChEBI" id="CHEBI:29105"/>
    </ligand>
</feature>
<feature type="binding site" evidence="10">
    <location>
        <position position="246"/>
    </location>
    <ligand>
        <name>Zn(2+)</name>
        <dbReference type="ChEBI" id="CHEBI:29105"/>
    </ligand>
</feature>
<dbReference type="InterPro" id="IPR027417">
    <property type="entry name" value="P-loop_NTPase"/>
</dbReference>
<keyword evidence="5 10" id="KW-0547">Nucleotide-binding</keyword>
<evidence type="ECO:0000256" key="2">
    <source>
        <dbReference type="ARBA" id="ARBA00022517"/>
    </source>
</evidence>
<dbReference type="Proteomes" id="UP001596002">
    <property type="component" value="Unassembled WGS sequence"/>
</dbReference>
<dbReference type="SUPFAM" id="SSF50249">
    <property type="entry name" value="Nucleic acid-binding proteins"/>
    <property type="match status" value="1"/>
</dbReference>
<comment type="subunit">
    <text evidence="10">Monomer. Associates with 30S ribosomal subunit, binds 16S rRNA.</text>
</comment>
<dbReference type="InterPro" id="IPR004881">
    <property type="entry name" value="Ribosome_biogen_GTPase_RsgA"/>
</dbReference>
<dbReference type="HAMAP" id="MF_01820">
    <property type="entry name" value="GTPase_RsgA"/>
    <property type="match status" value="1"/>
</dbReference>
<dbReference type="PANTHER" id="PTHR32120">
    <property type="entry name" value="SMALL RIBOSOMAL SUBUNIT BIOGENESIS GTPASE RSGA"/>
    <property type="match status" value="1"/>
</dbReference>
<organism evidence="13 14">
    <name type="scientific">Effusibacillus consociatus</name>
    <dbReference type="NCBI Taxonomy" id="1117041"/>
    <lineage>
        <taxon>Bacteria</taxon>
        <taxon>Bacillati</taxon>
        <taxon>Bacillota</taxon>
        <taxon>Bacilli</taxon>
        <taxon>Bacillales</taxon>
        <taxon>Alicyclobacillaceae</taxon>
        <taxon>Effusibacillus</taxon>
    </lineage>
</organism>
<keyword evidence="9 10" id="KW-0342">GTP-binding</keyword>
<keyword evidence="6 10" id="KW-0378">Hydrolase</keyword>
<accession>A0ABV9PX85</accession>
<evidence type="ECO:0000256" key="1">
    <source>
        <dbReference type="ARBA" id="ARBA00022490"/>
    </source>
</evidence>
<proteinExistence type="inferred from homology"/>
<evidence type="ECO:0000256" key="9">
    <source>
        <dbReference type="ARBA" id="ARBA00023134"/>
    </source>
</evidence>
<comment type="subcellular location">
    <subcellularLocation>
        <location evidence="10">Cytoplasm</location>
    </subcellularLocation>
</comment>
<dbReference type="Pfam" id="PF16745">
    <property type="entry name" value="RsgA_N"/>
    <property type="match status" value="1"/>
</dbReference>
<keyword evidence="14" id="KW-1185">Reference proteome</keyword>
<dbReference type="Pfam" id="PF03193">
    <property type="entry name" value="RsgA_GTPase"/>
    <property type="match status" value="1"/>
</dbReference>
<dbReference type="RefSeq" id="WP_380023736.1">
    <property type="nucleotide sequence ID" value="NZ_JBHSHC010000011.1"/>
</dbReference>
<dbReference type="Gene3D" id="1.10.40.50">
    <property type="entry name" value="Probable gtpase engc, domain 3"/>
    <property type="match status" value="1"/>
</dbReference>
<keyword evidence="8 10" id="KW-0694">RNA-binding</keyword>
<dbReference type="PROSITE" id="PS50936">
    <property type="entry name" value="ENGC_GTPASE"/>
    <property type="match status" value="1"/>
</dbReference>
<evidence type="ECO:0000256" key="3">
    <source>
        <dbReference type="ARBA" id="ARBA00022723"/>
    </source>
</evidence>
<dbReference type="PANTHER" id="PTHR32120:SF11">
    <property type="entry name" value="SMALL RIBOSOMAL SUBUNIT BIOGENESIS GTPASE RSGA 1, MITOCHONDRIAL-RELATED"/>
    <property type="match status" value="1"/>
</dbReference>
<comment type="caution">
    <text evidence="13">The sequence shown here is derived from an EMBL/GenBank/DDBJ whole genome shotgun (WGS) entry which is preliminary data.</text>
</comment>
<keyword evidence="4 10" id="KW-0699">rRNA-binding</keyword>
<dbReference type="CDD" id="cd04466">
    <property type="entry name" value="S1_YloQ_GTPase"/>
    <property type="match status" value="1"/>
</dbReference>
<evidence type="ECO:0000259" key="11">
    <source>
        <dbReference type="PROSITE" id="PS50936"/>
    </source>
</evidence>
<name>A0ABV9PX85_9BACL</name>
<sequence length="293" mass="33132">MPEGMIVKALAGFYYVLAEDRLYQCRARGIFKKRGIAPLVGDRVIFTPVGGQEGVVEEVLARSVELVRPPIANVDQAVLVFSVREPVFNRRLLDRMLVLIEKAGIEAALVLTKIDLLDTLEKIDNEIRPYREIGYPVYRVSSKQGTGLEEVRSLINGKISVLAGQSGVGKSSLLNALYPSLDLKMGEVSQKLGRGRHTTRHVELIAVDSNSFIADTPGFSQLDFGHMEPEELDSYFREISQLSKDCYYRECQHETEHDCAVLKARQEGVLDELRYQHYLEFLHEVRDSKEGRY</sequence>
<dbReference type="InterPro" id="IPR012340">
    <property type="entry name" value="NA-bd_OB-fold"/>
</dbReference>
<evidence type="ECO:0000313" key="13">
    <source>
        <dbReference type="EMBL" id="MFC4766063.1"/>
    </source>
</evidence>
<feature type="domain" description="EngC GTPase" evidence="11">
    <location>
        <begin position="72"/>
        <end position="220"/>
    </location>
</feature>
<keyword evidence="3 10" id="KW-0479">Metal-binding</keyword>
<dbReference type="SUPFAM" id="SSF52540">
    <property type="entry name" value="P-loop containing nucleoside triphosphate hydrolases"/>
    <property type="match status" value="1"/>
</dbReference>
<evidence type="ECO:0000256" key="4">
    <source>
        <dbReference type="ARBA" id="ARBA00022730"/>
    </source>
</evidence>
<dbReference type="Gene3D" id="2.40.50.140">
    <property type="entry name" value="Nucleic acid-binding proteins"/>
    <property type="match status" value="1"/>
</dbReference>
<comment type="function">
    <text evidence="10">One of several proteins that assist in the late maturation steps of the functional core of the 30S ribosomal subunit. Helps release RbfA from mature subunits. May play a role in the assembly of ribosomal proteins into the subunit. Circularly permuted GTPase that catalyzes slow GTP hydrolysis, GTPase activity is stimulated by the 30S ribosomal subunit.</text>
</comment>
<feature type="binding site" evidence="10">
    <location>
        <begin position="112"/>
        <end position="115"/>
    </location>
    <ligand>
        <name>GTP</name>
        <dbReference type="ChEBI" id="CHEBI:37565"/>
    </ligand>
</feature>
<gene>
    <name evidence="10 13" type="primary">rsgA</name>
    <name evidence="13" type="ORF">ACFO8Q_01420</name>
</gene>
<dbReference type="NCBIfam" id="TIGR00157">
    <property type="entry name" value="ribosome small subunit-dependent GTPase A"/>
    <property type="match status" value="1"/>
</dbReference>
<dbReference type="Gene3D" id="3.40.50.300">
    <property type="entry name" value="P-loop containing nucleotide triphosphate hydrolases"/>
    <property type="match status" value="1"/>
</dbReference>
<feature type="binding site" evidence="10">
    <location>
        <position position="253"/>
    </location>
    <ligand>
        <name>Zn(2+)</name>
        <dbReference type="ChEBI" id="CHEBI:29105"/>
    </ligand>
</feature>
<feature type="binding site" evidence="10">
    <location>
        <position position="259"/>
    </location>
    <ligand>
        <name>Zn(2+)</name>
        <dbReference type="ChEBI" id="CHEBI:29105"/>
    </ligand>
</feature>
<evidence type="ECO:0000256" key="10">
    <source>
        <dbReference type="HAMAP-Rule" id="MF_01820"/>
    </source>
</evidence>
<evidence type="ECO:0000256" key="7">
    <source>
        <dbReference type="ARBA" id="ARBA00022833"/>
    </source>
</evidence>
<comment type="similarity">
    <text evidence="10">Belongs to the TRAFAC class YlqF/YawG GTPase family. RsgA subfamily.</text>
</comment>
<dbReference type="InterPro" id="IPR031944">
    <property type="entry name" value="RsgA_N"/>
</dbReference>
<protein>
    <recommendedName>
        <fullName evidence="10">Small ribosomal subunit biogenesis GTPase RsgA</fullName>
        <ecNumber evidence="10">3.6.1.-</ecNumber>
    </recommendedName>
</protein>
<comment type="cofactor">
    <cofactor evidence="10">
        <name>Zn(2+)</name>
        <dbReference type="ChEBI" id="CHEBI:29105"/>
    </cofactor>
    <text evidence="10">Binds 1 zinc ion per subunit.</text>
</comment>
<evidence type="ECO:0000259" key="12">
    <source>
        <dbReference type="PROSITE" id="PS51721"/>
    </source>
</evidence>
<dbReference type="PROSITE" id="PS51721">
    <property type="entry name" value="G_CP"/>
    <property type="match status" value="1"/>
</dbReference>
<dbReference type="InterPro" id="IPR030378">
    <property type="entry name" value="G_CP_dom"/>
</dbReference>
<feature type="domain" description="CP-type G" evidence="12">
    <location>
        <begin position="63"/>
        <end position="222"/>
    </location>
</feature>
<reference evidence="14" key="1">
    <citation type="journal article" date="2019" name="Int. J. Syst. Evol. Microbiol.">
        <title>The Global Catalogue of Microorganisms (GCM) 10K type strain sequencing project: providing services to taxonomists for standard genome sequencing and annotation.</title>
        <authorList>
            <consortium name="The Broad Institute Genomics Platform"/>
            <consortium name="The Broad Institute Genome Sequencing Center for Infectious Disease"/>
            <person name="Wu L."/>
            <person name="Ma J."/>
        </authorList>
    </citation>
    <scope>NUCLEOTIDE SEQUENCE [LARGE SCALE GENOMIC DNA]</scope>
    <source>
        <strain evidence="14">WYCCWR 12678</strain>
    </source>
</reference>
<keyword evidence="1 10" id="KW-0963">Cytoplasm</keyword>